<protein>
    <submittedName>
        <fullName evidence="7">Flagellar biosynthesis protein FliO</fullName>
    </submittedName>
</protein>
<evidence type="ECO:0000256" key="3">
    <source>
        <dbReference type="ARBA" id="ARBA00022692"/>
    </source>
</evidence>
<keyword evidence="3 6" id="KW-0812">Transmembrane</keyword>
<comment type="caution">
    <text evidence="7">The sequence shown here is derived from an EMBL/GenBank/DDBJ whole genome shotgun (WGS) entry which is preliminary data.</text>
</comment>
<evidence type="ECO:0000256" key="2">
    <source>
        <dbReference type="ARBA" id="ARBA00022475"/>
    </source>
</evidence>
<dbReference type="Proteomes" id="UP000221394">
    <property type="component" value="Unassembled WGS sequence"/>
</dbReference>
<keyword evidence="7" id="KW-0282">Flagellum</keyword>
<dbReference type="RefSeq" id="WP_098458482.1">
    <property type="nucleotide sequence ID" value="NZ_PDJH01000001.1"/>
</dbReference>
<dbReference type="GO" id="GO:0016020">
    <property type="term" value="C:membrane"/>
    <property type="evidence" value="ECO:0007669"/>
    <property type="project" value="InterPro"/>
</dbReference>
<dbReference type="OrthoDB" id="5191841at2"/>
<proteinExistence type="predicted"/>
<keyword evidence="7" id="KW-0969">Cilium</keyword>
<evidence type="ECO:0000256" key="6">
    <source>
        <dbReference type="SAM" id="Phobius"/>
    </source>
</evidence>
<keyword evidence="8" id="KW-1185">Reference proteome</keyword>
<keyword evidence="7" id="KW-0966">Cell projection</keyword>
<name>A0A2A9EFZ4_9MICO</name>
<comment type="subcellular location">
    <subcellularLocation>
        <location evidence="1">Cell membrane</location>
    </subcellularLocation>
</comment>
<evidence type="ECO:0000313" key="8">
    <source>
        <dbReference type="Proteomes" id="UP000221394"/>
    </source>
</evidence>
<evidence type="ECO:0000256" key="5">
    <source>
        <dbReference type="ARBA" id="ARBA00023136"/>
    </source>
</evidence>
<accession>A0A2A9EFZ4</accession>
<dbReference type="AlphaFoldDB" id="A0A2A9EFZ4"/>
<evidence type="ECO:0000313" key="7">
    <source>
        <dbReference type="EMBL" id="PFG37431.1"/>
    </source>
</evidence>
<evidence type="ECO:0000256" key="4">
    <source>
        <dbReference type="ARBA" id="ARBA00022989"/>
    </source>
</evidence>
<sequence>MGDTVVVLLRALVSLGVVLGLIWWAGRRLSSGKGPVGSSTAAPRTGRAKGVLGRGFERVRDSLRGGGAGAQAPAIVVLGKQALTPKAGLALVEVGGRRLLLGVGEQGVTVLDTQDAPAADPAADAVPTDDDAQVEATPVAAASESGAVFAAELDHAVTEMPDAAAEQAAPAALVTADDADAQVLSLTSRSSSLDGSILSPSTWRRAATAIQQGRR</sequence>
<keyword evidence="5 6" id="KW-0472">Membrane</keyword>
<reference evidence="7 8" key="1">
    <citation type="submission" date="2017-10" db="EMBL/GenBank/DDBJ databases">
        <title>Sequencing the genomes of 1000 actinobacteria strains.</title>
        <authorList>
            <person name="Klenk H.-P."/>
        </authorList>
    </citation>
    <scope>NUCLEOTIDE SEQUENCE [LARGE SCALE GENOMIC DNA]</scope>
    <source>
        <strain evidence="7 8">DSM 21574</strain>
    </source>
</reference>
<keyword evidence="2" id="KW-1003">Cell membrane</keyword>
<dbReference type="InterPro" id="IPR022781">
    <property type="entry name" value="Flagellar_biosynth_FliO"/>
</dbReference>
<feature type="transmembrane region" description="Helical" evidence="6">
    <location>
        <begin position="6"/>
        <end position="25"/>
    </location>
</feature>
<dbReference type="EMBL" id="PDJH01000001">
    <property type="protein sequence ID" value="PFG37431.1"/>
    <property type="molecule type" value="Genomic_DNA"/>
</dbReference>
<dbReference type="Pfam" id="PF04347">
    <property type="entry name" value="FliO"/>
    <property type="match status" value="1"/>
</dbReference>
<evidence type="ECO:0000256" key="1">
    <source>
        <dbReference type="ARBA" id="ARBA00004236"/>
    </source>
</evidence>
<organism evidence="7 8">
    <name type="scientific">Flavimobilis soli</name>
    <dbReference type="NCBI Taxonomy" id="442709"/>
    <lineage>
        <taxon>Bacteria</taxon>
        <taxon>Bacillati</taxon>
        <taxon>Actinomycetota</taxon>
        <taxon>Actinomycetes</taxon>
        <taxon>Micrococcales</taxon>
        <taxon>Jonesiaceae</taxon>
        <taxon>Flavimobilis</taxon>
    </lineage>
</organism>
<gene>
    <name evidence="7" type="ORF">ATL41_2193</name>
</gene>
<dbReference type="GO" id="GO:0044781">
    <property type="term" value="P:bacterial-type flagellum organization"/>
    <property type="evidence" value="ECO:0007669"/>
    <property type="project" value="InterPro"/>
</dbReference>
<keyword evidence="4 6" id="KW-1133">Transmembrane helix</keyword>